<feature type="region of interest" description="Disordered" evidence="18">
    <location>
        <begin position="1248"/>
        <end position="1267"/>
    </location>
</feature>
<evidence type="ECO:0000256" key="12">
    <source>
        <dbReference type="ARBA" id="ARBA00023136"/>
    </source>
</evidence>
<dbReference type="Gene3D" id="1.25.40.20">
    <property type="entry name" value="Ankyrin repeat-containing domain"/>
    <property type="match status" value="1"/>
</dbReference>
<feature type="compositionally biased region" description="Low complexity" evidence="18">
    <location>
        <begin position="1301"/>
        <end position="1313"/>
    </location>
</feature>
<dbReference type="SMART" id="SM00248">
    <property type="entry name" value="ANK"/>
    <property type="match status" value="2"/>
</dbReference>
<gene>
    <name evidence="22" type="primary">LOC100901331</name>
</gene>
<feature type="compositionally biased region" description="Low complexity" evidence="18">
    <location>
        <begin position="988"/>
        <end position="1006"/>
    </location>
</feature>
<comment type="subcellular location">
    <subcellularLocation>
        <location evidence="15">Cell projection</location>
        <location evidence="15">Rhabdomere membrane</location>
        <topology evidence="15">Multi-pass membrane protein</topology>
    </subcellularLocation>
    <subcellularLocation>
        <location evidence="1">Target cell membrane</location>
    </subcellularLocation>
</comment>
<evidence type="ECO:0000256" key="13">
    <source>
        <dbReference type="ARBA" id="ARBA00023298"/>
    </source>
</evidence>
<dbReference type="GO" id="GO:0034703">
    <property type="term" value="C:cation channel complex"/>
    <property type="evidence" value="ECO:0007669"/>
    <property type="project" value="TreeGrafter"/>
</dbReference>
<evidence type="ECO:0000256" key="14">
    <source>
        <dbReference type="ARBA" id="ARBA00023303"/>
    </source>
</evidence>
<dbReference type="GO" id="GO:0051480">
    <property type="term" value="P:regulation of cytosolic calcium ion concentration"/>
    <property type="evidence" value="ECO:0007669"/>
    <property type="project" value="TreeGrafter"/>
</dbReference>
<feature type="compositionally biased region" description="Polar residues" evidence="18">
    <location>
        <begin position="1206"/>
        <end position="1217"/>
    </location>
</feature>
<keyword evidence="11" id="KW-0406">Ion transport</keyword>
<feature type="compositionally biased region" description="Polar residues" evidence="18">
    <location>
        <begin position="1043"/>
        <end position="1054"/>
    </location>
</feature>
<feature type="transmembrane region" description="Helical" evidence="19">
    <location>
        <begin position="555"/>
        <end position="574"/>
    </location>
</feature>
<keyword evidence="4" id="KW-0268">Exocytosis</keyword>
<keyword evidence="8 19" id="KW-1133">Transmembrane helix</keyword>
<proteinExistence type="inferred from homology"/>
<evidence type="ECO:0000256" key="16">
    <source>
        <dbReference type="ARBA" id="ARBA00060916"/>
    </source>
</evidence>
<keyword evidence="5" id="KW-1052">Target cell membrane</keyword>
<evidence type="ECO:0000256" key="4">
    <source>
        <dbReference type="ARBA" id="ARBA00022483"/>
    </source>
</evidence>
<dbReference type="GO" id="GO:0044231">
    <property type="term" value="C:host cell presynaptic membrane"/>
    <property type="evidence" value="ECO:0007669"/>
    <property type="project" value="UniProtKB-KW"/>
</dbReference>
<dbReference type="RefSeq" id="XP_028968955.1">
    <property type="nucleotide sequence ID" value="XM_029113122.1"/>
</dbReference>
<dbReference type="PROSITE" id="PS50088">
    <property type="entry name" value="ANK_REPEAT"/>
    <property type="match status" value="1"/>
</dbReference>
<keyword evidence="14" id="KW-0407">Ion channel</keyword>
<evidence type="ECO:0000313" key="22">
    <source>
        <dbReference type="RefSeq" id="XP_028968955.1"/>
    </source>
</evidence>
<keyword evidence="9" id="KW-0800">Toxin</keyword>
<dbReference type="GO" id="GO:0070679">
    <property type="term" value="F:inositol 1,4,5 trisphosphate binding"/>
    <property type="evidence" value="ECO:0007669"/>
    <property type="project" value="TreeGrafter"/>
</dbReference>
<feature type="compositionally biased region" description="Basic and acidic residues" evidence="18">
    <location>
        <begin position="1028"/>
        <end position="1042"/>
    </location>
</feature>
<feature type="compositionally biased region" description="Basic residues" evidence="18">
    <location>
        <begin position="1011"/>
        <end position="1023"/>
    </location>
</feature>
<dbReference type="Pfam" id="PF12796">
    <property type="entry name" value="Ank_2"/>
    <property type="match status" value="1"/>
</dbReference>
<keyword evidence="3" id="KW-1003">Cell membrane</keyword>
<dbReference type="InterPro" id="IPR005821">
    <property type="entry name" value="Ion_trans_dom"/>
</dbReference>
<dbReference type="KEGG" id="goe:100901331"/>
<feature type="region of interest" description="Disordered" evidence="18">
    <location>
        <begin position="1165"/>
        <end position="1231"/>
    </location>
</feature>
<feature type="transmembrane region" description="Helical" evidence="19">
    <location>
        <begin position="648"/>
        <end position="670"/>
    </location>
</feature>
<evidence type="ECO:0000256" key="19">
    <source>
        <dbReference type="SAM" id="Phobius"/>
    </source>
</evidence>
<organism evidence="21 22">
    <name type="scientific">Galendromus occidentalis</name>
    <name type="common">western predatory mite</name>
    <dbReference type="NCBI Taxonomy" id="34638"/>
    <lineage>
        <taxon>Eukaryota</taxon>
        <taxon>Metazoa</taxon>
        <taxon>Ecdysozoa</taxon>
        <taxon>Arthropoda</taxon>
        <taxon>Chelicerata</taxon>
        <taxon>Arachnida</taxon>
        <taxon>Acari</taxon>
        <taxon>Parasitiformes</taxon>
        <taxon>Mesostigmata</taxon>
        <taxon>Gamasina</taxon>
        <taxon>Phytoseioidea</taxon>
        <taxon>Phytoseiidae</taxon>
        <taxon>Typhlodrominae</taxon>
        <taxon>Galendromus</taxon>
    </lineage>
</organism>
<feature type="transmembrane region" description="Helical" evidence="19">
    <location>
        <begin position="435"/>
        <end position="452"/>
    </location>
</feature>
<feature type="region of interest" description="Disordered" evidence="18">
    <location>
        <begin position="1096"/>
        <end position="1152"/>
    </location>
</feature>
<dbReference type="GeneID" id="100901331"/>
<dbReference type="GO" id="GO:0044218">
    <property type="term" value="C:other organism cell membrane"/>
    <property type="evidence" value="ECO:0007669"/>
    <property type="project" value="UniProtKB-KW"/>
</dbReference>
<evidence type="ECO:0000256" key="7">
    <source>
        <dbReference type="ARBA" id="ARBA00022737"/>
    </source>
</evidence>
<dbReference type="Pfam" id="PF00023">
    <property type="entry name" value="Ank"/>
    <property type="match status" value="1"/>
</dbReference>
<dbReference type="CTD" id="34991"/>
<protein>
    <submittedName>
        <fullName evidence="22">Transient receptor potential-gamma protein</fullName>
    </submittedName>
</protein>
<evidence type="ECO:0000256" key="1">
    <source>
        <dbReference type="ARBA" id="ARBA00004175"/>
    </source>
</evidence>
<keyword evidence="12 19" id="KW-0472">Membrane</keyword>
<keyword evidence="21" id="KW-1185">Reference proteome</keyword>
<keyword evidence="2" id="KW-0813">Transport</keyword>
<dbReference type="PANTHER" id="PTHR10117:SF54">
    <property type="entry name" value="TRANSIENT RECEPTOR POTENTIAL-GAMMA PROTEIN"/>
    <property type="match status" value="1"/>
</dbReference>
<feature type="compositionally biased region" description="Basic and acidic residues" evidence="18">
    <location>
        <begin position="1131"/>
        <end position="1148"/>
    </location>
</feature>
<dbReference type="SMART" id="SM01420">
    <property type="entry name" value="TRP_2"/>
    <property type="match status" value="1"/>
</dbReference>
<keyword evidence="6 19" id="KW-0812">Transmembrane</keyword>
<feature type="transmembrane region" description="Helical" evidence="19">
    <location>
        <begin position="737"/>
        <end position="759"/>
    </location>
</feature>
<feature type="compositionally biased region" description="Basic and acidic residues" evidence="18">
    <location>
        <begin position="1180"/>
        <end position="1193"/>
    </location>
</feature>
<evidence type="ECO:0000256" key="18">
    <source>
        <dbReference type="SAM" id="MobiDB-lite"/>
    </source>
</evidence>
<dbReference type="GO" id="GO:0015279">
    <property type="term" value="F:store-operated calcium channel activity"/>
    <property type="evidence" value="ECO:0007669"/>
    <property type="project" value="TreeGrafter"/>
</dbReference>
<keyword evidence="7" id="KW-0677">Repeat</keyword>
<keyword evidence="10 17" id="KW-0040">ANK repeat</keyword>
<dbReference type="GO" id="GO:0005886">
    <property type="term" value="C:plasma membrane"/>
    <property type="evidence" value="ECO:0007669"/>
    <property type="project" value="TreeGrafter"/>
</dbReference>
<dbReference type="FunFam" id="1.25.40.20:FF:000221">
    <property type="entry name" value="Transient receptor potential-gamma protein"/>
    <property type="match status" value="1"/>
</dbReference>
<keyword evidence="22" id="KW-0675">Receptor</keyword>
<evidence type="ECO:0000256" key="3">
    <source>
        <dbReference type="ARBA" id="ARBA00022475"/>
    </source>
</evidence>
<sequence length="1379" mass="154624">MADELEKGLGPSSDRPPYFPTHRTPNSNTLFSLDAGNAPAASATPLQRFLNDNPPPREYGRDFAGSGLHIMDVSQRASSTSLALSPRGSITSPRREKVATFDLNAPGLTDSLRDSVVSTETTMPRQEGVLTIPEKKFLLAVERGDLAGSKAIIAETKPSLLNINCTDPLGRSALLMAIDNENLEMIELLLHYKVETKDALLHAIHEEYVEAVEVLLDHEEATKKIGELHSWEAVGRETATFTPDITPLILAAHRDNYEILKILLDRGYTFSAPHGVRCGCSDCVRSRYEDSLRHSHSRINSFKALSSPSLIALSSKDPILTAFELSGEARRLSFLEHEFKAEYMEVRRKCQDFATALLDHTRTSYELEVMLNYDPSGPAFEHGDRMHLSRLKMAIKYKQKKFCAHPNVQQLLASIWYEGLPGFRRKNIVLQMFEILRIGLLFPIYSVAYIMAPHSELGRTLRKPFIKFICHSASYISFLFLLILASQRIETVMVEWFGTEEMKKEIRSDITTKRGAPPSIVEWIILTWVAGLIWSEMKQLWDLGLMGYVSDMWNIIDFVTNSLYVSTVALRIIAYMQVQKEIALNTGTAYLPREKWDAWDPILIAEGLFATANIFSSLRLVYIFSVNPHLGPLQISLGRMVIDIVKFFFVYTLVLFAFACGMNQLLWYYADNERQLCQTLSANNSNPTSGKSEHSVCFTWRRFSNLFESSQTLFWASFGLIDLDNFELVGIQSYTRFWGLLMFGCYCAINVVVLLNLLIAMMNHSYQMISEHADVEWKFARCKLWMSYFEDGGTVPPPFNIIPTPKSLGYLCSWIWRKFCGHSRSAKKEHLKTIRRKARQASERDLKYQSIMRDLVKRYVTSEQRRADNQGVTEDDVNEIKQEISSFRYELLEVLRTSGFDTTRTTGAAGGLGGGKRGRQRERRLMKGFNIGLIDSSVPSPPEINVEEIVTSRKPPGSRLARLARLASKKSKLRRSRWGHLVEATRNARAAFSRSRSEESVSSQTSYELRSHHHHHRHHHHHPQQQQHHHDQEQQSRQHEQQNLDQNLSSGSSDNDLHHAGTSRSEAALSMRNRFSKKLKNFSRSKLKLAFSAETHLHHRGKGDKKSASRTFSAPPASLLCQSQHSLARRRPLDHSESFGQHPDEESLSKPLSSALHEAMHEFIDDDDDDDAGGGGVRGNNRDDDKNNNHNDDDNNNINDDEDDNSSSVATTSTYNINGGGGGSSSSSQSGSALINLMASHSLPTPGLSPIPSCASSKVPSPRNSINSTHLEQLPMINNQPTPAVIVVEPSAADDNQMQQRRSSASGSASGSRHTFQSGSMTPAIDNPAAAAAVVSPHQLVVPSTTPPNNFDIGAHGLPILVRMYGIEPANKPMNVEWI</sequence>
<dbReference type="Pfam" id="PF08344">
    <property type="entry name" value="TRP_2"/>
    <property type="match status" value="1"/>
</dbReference>
<dbReference type="InterPro" id="IPR002153">
    <property type="entry name" value="TRPC_channel"/>
</dbReference>
<dbReference type="GO" id="GO:0006887">
    <property type="term" value="P:exocytosis"/>
    <property type="evidence" value="ECO:0007669"/>
    <property type="project" value="UniProtKB-KW"/>
</dbReference>
<feature type="compositionally biased region" description="Polar residues" evidence="18">
    <location>
        <begin position="1254"/>
        <end position="1267"/>
    </location>
</feature>
<dbReference type="Pfam" id="PF00520">
    <property type="entry name" value="Ion_trans"/>
    <property type="match status" value="1"/>
</dbReference>
<dbReference type="PRINTS" id="PR01097">
    <property type="entry name" value="TRNSRECEPTRP"/>
</dbReference>
<feature type="transmembrane region" description="Helical" evidence="19">
    <location>
        <begin position="464"/>
        <end position="485"/>
    </location>
</feature>
<feature type="domain" description="Transient receptor ion channel" evidence="20">
    <location>
        <begin position="278"/>
        <end position="340"/>
    </location>
</feature>
<comment type="similarity">
    <text evidence="16">Belongs to the transient receptor (TC 1.A.4) family. STrpC subfamily.</text>
</comment>
<dbReference type="PANTHER" id="PTHR10117">
    <property type="entry name" value="TRANSIENT RECEPTOR POTENTIAL CHANNEL"/>
    <property type="match status" value="1"/>
</dbReference>
<evidence type="ECO:0000256" key="11">
    <source>
        <dbReference type="ARBA" id="ARBA00023065"/>
    </source>
</evidence>
<evidence type="ECO:0000256" key="6">
    <source>
        <dbReference type="ARBA" id="ARBA00022692"/>
    </source>
</evidence>
<dbReference type="InterPro" id="IPR013555">
    <property type="entry name" value="TRP_dom"/>
</dbReference>
<evidence type="ECO:0000256" key="10">
    <source>
        <dbReference type="ARBA" id="ARBA00023043"/>
    </source>
</evidence>
<evidence type="ECO:0000256" key="15">
    <source>
        <dbReference type="ARBA" id="ARBA00043946"/>
    </source>
</evidence>
<dbReference type="NCBIfam" id="TIGR00870">
    <property type="entry name" value="trp"/>
    <property type="match status" value="1"/>
</dbReference>
<evidence type="ECO:0000256" key="5">
    <source>
        <dbReference type="ARBA" id="ARBA00022537"/>
    </source>
</evidence>
<name>A0AAJ7SHQ3_9ACAR</name>
<dbReference type="Proteomes" id="UP000694867">
    <property type="component" value="Unplaced"/>
</dbReference>
<accession>A0AAJ7SHQ3</accession>
<dbReference type="SUPFAM" id="SSF48403">
    <property type="entry name" value="Ankyrin repeat"/>
    <property type="match status" value="1"/>
</dbReference>
<evidence type="ECO:0000256" key="17">
    <source>
        <dbReference type="PROSITE-ProRule" id="PRU00023"/>
    </source>
</evidence>
<evidence type="ECO:0000256" key="8">
    <source>
        <dbReference type="ARBA" id="ARBA00022989"/>
    </source>
</evidence>
<feature type="region of interest" description="Disordered" evidence="18">
    <location>
        <begin position="988"/>
        <end position="1068"/>
    </location>
</feature>
<keyword evidence="13" id="KW-1053">Target membrane</keyword>
<evidence type="ECO:0000259" key="20">
    <source>
        <dbReference type="SMART" id="SM01420"/>
    </source>
</evidence>
<evidence type="ECO:0000256" key="2">
    <source>
        <dbReference type="ARBA" id="ARBA00022448"/>
    </source>
</evidence>
<feature type="region of interest" description="Disordered" evidence="18">
    <location>
        <begin position="1294"/>
        <end position="1324"/>
    </location>
</feature>
<feature type="region of interest" description="Disordered" evidence="18">
    <location>
        <begin position="1"/>
        <end position="37"/>
    </location>
</feature>
<feature type="repeat" description="ANK" evidence="17">
    <location>
        <begin position="243"/>
        <end position="275"/>
    </location>
</feature>
<reference evidence="22" key="1">
    <citation type="submission" date="2025-08" db="UniProtKB">
        <authorList>
            <consortium name="RefSeq"/>
        </authorList>
    </citation>
    <scope>IDENTIFICATION</scope>
</reference>
<evidence type="ECO:0000256" key="9">
    <source>
        <dbReference type="ARBA" id="ARBA00023028"/>
    </source>
</evidence>
<evidence type="ECO:0000313" key="21">
    <source>
        <dbReference type="Proteomes" id="UP000694867"/>
    </source>
</evidence>
<keyword evidence="9" id="KW-0638">Presynaptic neurotoxin</keyword>
<dbReference type="InterPro" id="IPR002110">
    <property type="entry name" value="Ankyrin_rpt"/>
</dbReference>
<dbReference type="InterPro" id="IPR036770">
    <property type="entry name" value="Ankyrin_rpt-contain_sf"/>
</dbReference>
<keyword evidence="9" id="KW-0528">Neurotoxin</keyword>